<dbReference type="AlphaFoldDB" id="A0A194RFK8"/>
<keyword evidence="2" id="KW-0732">Signal</keyword>
<reference evidence="3 4" key="1">
    <citation type="journal article" date="2015" name="Nat. Commun.">
        <title>Outbred genome sequencing and CRISPR/Cas9 gene editing in butterflies.</title>
        <authorList>
            <person name="Li X."/>
            <person name="Fan D."/>
            <person name="Zhang W."/>
            <person name="Liu G."/>
            <person name="Zhang L."/>
            <person name="Zhao L."/>
            <person name="Fang X."/>
            <person name="Chen L."/>
            <person name="Dong Y."/>
            <person name="Chen Y."/>
            <person name="Ding Y."/>
            <person name="Zhao R."/>
            <person name="Feng M."/>
            <person name="Zhu Y."/>
            <person name="Feng Y."/>
            <person name="Jiang X."/>
            <person name="Zhu D."/>
            <person name="Xiang H."/>
            <person name="Feng X."/>
            <person name="Li S."/>
            <person name="Wang J."/>
            <person name="Zhang G."/>
            <person name="Kronforst M.R."/>
            <person name="Wang W."/>
        </authorList>
    </citation>
    <scope>NUCLEOTIDE SEQUENCE [LARGE SCALE GENOMIC DNA]</scope>
    <source>
        <strain evidence="3">Ya'a_city_454_Pm</strain>
        <tissue evidence="3">Whole body</tissue>
    </source>
</reference>
<name>A0A194RFK8_PAPMA</name>
<evidence type="ECO:0000313" key="3">
    <source>
        <dbReference type="EMBL" id="KPJ14716.1"/>
    </source>
</evidence>
<proteinExistence type="predicted"/>
<feature type="chain" id="PRO_5008265146" evidence="2">
    <location>
        <begin position="20"/>
        <end position="141"/>
    </location>
</feature>
<feature type="region of interest" description="Disordered" evidence="1">
    <location>
        <begin position="88"/>
        <end position="141"/>
    </location>
</feature>
<dbReference type="Proteomes" id="UP000053240">
    <property type="component" value="Unassembled WGS sequence"/>
</dbReference>
<keyword evidence="4" id="KW-1185">Reference proteome</keyword>
<evidence type="ECO:0000313" key="4">
    <source>
        <dbReference type="Proteomes" id="UP000053240"/>
    </source>
</evidence>
<organism evidence="3 4">
    <name type="scientific">Papilio machaon</name>
    <name type="common">Old World swallowtail butterfly</name>
    <dbReference type="NCBI Taxonomy" id="76193"/>
    <lineage>
        <taxon>Eukaryota</taxon>
        <taxon>Metazoa</taxon>
        <taxon>Ecdysozoa</taxon>
        <taxon>Arthropoda</taxon>
        <taxon>Hexapoda</taxon>
        <taxon>Insecta</taxon>
        <taxon>Pterygota</taxon>
        <taxon>Neoptera</taxon>
        <taxon>Endopterygota</taxon>
        <taxon>Lepidoptera</taxon>
        <taxon>Glossata</taxon>
        <taxon>Ditrysia</taxon>
        <taxon>Papilionoidea</taxon>
        <taxon>Papilionidae</taxon>
        <taxon>Papilioninae</taxon>
        <taxon>Papilio</taxon>
    </lineage>
</organism>
<feature type="compositionally biased region" description="Basic and acidic residues" evidence="1">
    <location>
        <begin position="88"/>
        <end position="115"/>
    </location>
</feature>
<feature type="compositionally biased region" description="Polar residues" evidence="1">
    <location>
        <begin position="132"/>
        <end position="141"/>
    </location>
</feature>
<dbReference type="InParanoid" id="A0A194RFK8"/>
<dbReference type="EMBL" id="KQ460436">
    <property type="protein sequence ID" value="KPJ14716.1"/>
    <property type="molecule type" value="Genomic_DNA"/>
</dbReference>
<protein>
    <submittedName>
        <fullName evidence="3">Uncharacterized protein</fullName>
    </submittedName>
</protein>
<feature type="compositionally biased region" description="Pro residues" evidence="1">
    <location>
        <begin position="118"/>
        <end position="131"/>
    </location>
</feature>
<evidence type="ECO:0000256" key="2">
    <source>
        <dbReference type="SAM" id="SignalP"/>
    </source>
</evidence>
<accession>A0A194RFK8</accession>
<evidence type="ECO:0000256" key="1">
    <source>
        <dbReference type="SAM" id="MobiDB-lite"/>
    </source>
</evidence>
<gene>
    <name evidence="3" type="ORF">RR48_06890</name>
</gene>
<feature type="signal peptide" evidence="2">
    <location>
        <begin position="1"/>
        <end position="19"/>
    </location>
</feature>
<sequence length="141" mass="15540">MKLVIFQIVLLAVIAMANCQGVVVDEYFYKAATSAPADYEEIDIGPALVDDSVQIPPYPYKKYDSPYLRGELRIVMCLFVLAAAMPNDGHEPGHEDGAKHQKMPDSEMPKPHDLPKVSAPPKPLDGKPQPPATMSHNEQKN</sequence>